<dbReference type="PANTHER" id="PTHR43115:SF4">
    <property type="entry name" value="DEHYDROGENASE_REDUCTASE SDR FAMILY MEMBER 11"/>
    <property type="match status" value="1"/>
</dbReference>
<dbReference type="OrthoDB" id="1933717at2759"/>
<evidence type="ECO:0000256" key="2">
    <source>
        <dbReference type="ARBA" id="ARBA00023002"/>
    </source>
</evidence>
<dbReference type="AlphaFoldDB" id="A0A8S1CTE5"/>
<evidence type="ECO:0000313" key="5">
    <source>
        <dbReference type="Proteomes" id="UP000494165"/>
    </source>
</evidence>
<dbReference type="Pfam" id="PF00106">
    <property type="entry name" value="adh_short"/>
    <property type="match status" value="1"/>
</dbReference>
<dbReference type="InterPro" id="IPR036291">
    <property type="entry name" value="NAD(P)-bd_dom_sf"/>
</dbReference>
<organism evidence="4 5">
    <name type="scientific">Cloeon dipterum</name>
    <dbReference type="NCBI Taxonomy" id="197152"/>
    <lineage>
        <taxon>Eukaryota</taxon>
        <taxon>Metazoa</taxon>
        <taxon>Ecdysozoa</taxon>
        <taxon>Arthropoda</taxon>
        <taxon>Hexapoda</taxon>
        <taxon>Insecta</taxon>
        <taxon>Pterygota</taxon>
        <taxon>Palaeoptera</taxon>
        <taxon>Ephemeroptera</taxon>
        <taxon>Pisciforma</taxon>
        <taxon>Baetidae</taxon>
        <taxon>Cloeon</taxon>
    </lineage>
</organism>
<dbReference type="FunFam" id="3.40.50.720:FF:000047">
    <property type="entry name" value="NADP-dependent L-serine/L-allo-threonine dehydrogenase"/>
    <property type="match status" value="1"/>
</dbReference>
<dbReference type="EMBL" id="CADEPI010000058">
    <property type="protein sequence ID" value="CAB3371180.1"/>
    <property type="molecule type" value="Genomic_DNA"/>
</dbReference>
<dbReference type="Proteomes" id="UP000494165">
    <property type="component" value="Unassembled WGS sequence"/>
</dbReference>
<name>A0A8S1CTE5_9INSE</name>
<proteinExistence type="inferred from homology"/>
<evidence type="ECO:0000313" key="4">
    <source>
        <dbReference type="EMBL" id="CAB3371180.1"/>
    </source>
</evidence>
<dbReference type="InterPro" id="IPR020904">
    <property type="entry name" value="Sc_DH/Rdtase_CS"/>
</dbReference>
<dbReference type="PRINTS" id="PR00081">
    <property type="entry name" value="GDHRDH"/>
</dbReference>
<reference evidence="4 5" key="1">
    <citation type="submission" date="2020-04" db="EMBL/GenBank/DDBJ databases">
        <authorList>
            <person name="Alioto T."/>
            <person name="Alioto T."/>
            <person name="Gomez Garrido J."/>
        </authorList>
    </citation>
    <scope>NUCLEOTIDE SEQUENCE [LARGE SCALE GENOMIC DNA]</scope>
</reference>
<dbReference type="PANTHER" id="PTHR43115">
    <property type="entry name" value="DEHYDROGENASE/REDUCTASE SDR FAMILY MEMBER 11"/>
    <property type="match status" value="1"/>
</dbReference>
<evidence type="ECO:0000256" key="1">
    <source>
        <dbReference type="ARBA" id="ARBA00006484"/>
    </source>
</evidence>
<gene>
    <name evidence="4" type="ORF">CLODIP_2_CD08520</name>
</gene>
<accession>A0A8S1CTE5</accession>
<dbReference type="InterPro" id="IPR002347">
    <property type="entry name" value="SDR_fam"/>
</dbReference>
<comment type="similarity">
    <text evidence="1 3">Belongs to the short-chain dehydrogenases/reductases (SDR) family.</text>
</comment>
<dbReference type="SUPFAM" id="SSF51735">
    <property type="entry name" value="NAD(P)-binding Rossmann-fold domains"/>
    <property type="match status" value="1"/>
</dbReference>
<keyword evidence="2" id="KW-0560">Oxidoreductase</keyword>
<keyword evidence="5" id="KW-1185">Reference proteome</keyword>
<comment type="caution">
    <text evidence="4">The sequence shown here is derived from an EMBL/GenBank/DDBJ whole genome shotgun (WGS) entry which is preliminary data.</text>
</comment>
<dbReference type="PRINTS" id="PR00080">
    <property type="entry name" value="SDRFAMILY"/>
</dbReference>
<dbReference type="GO" id="GO:0016616">
    <property type="term" value="F:oxidoreductase activity, acting on the CH-OH group of donors, NAD or NADP as acceptor"/>
    <property type="evidence" value="ECO:0007669"/>
    <property type="project" value="UniProtKB-ARBA"/>
</dbReference>
<protein>
    <submittedName>
        <fullName evidence="4">Uncharacterized protein</fullName>
    </submittedName>
</protein>
<sequence length="258" mass="28102">MERWAGRVAVVTGASSGIGAAVAKTLVLSGMQVVGFARRDDRVKALAEELEALKASGKLHACKVDLSNHDELQKALIWTRETVGGVDVLVNNAAILLSTSLAGEGEDDPFPKWRTMVDLNLIAVQVLTKEAVKDMRRRNVDDGHIVHIGSIVGTRIVDMPGSYAYAGTKHAISVMTEGLRRELRDLGSKIRITNVSPGFVKTDWWMANGLSKEESEKMYAENPSLEPEDVANAVQYALGCPPHVQIHQLTIQPVGEHF</sequence>
<evidence type="ECO:0000256" key="3">
    <source>
        <dbReference type="RuleBase" id="RU000363"/>
    </source>
</evidence>
<dbReference type="PROSITE" id="PS00061">
    <property type="entry name" value="ADH_SHORT"/>
    <property type="match status" value="1"/>
</dbReference>
<dbReference type="Gene3D" id="3.40.50.720">
    <property type="entry name" value="NAD(P)-binding Rossmann-like Domain"/>
    <property type="match status" value="1"/>
</dbReference>